<protein>
    <submittedName>
        <fullName evidence="1">Uncharacterized protein</fullName>
    </submittedName>
</protein>
<evidence type="ECO:0000313" key="2">
    <source>
        <dbReference type="Proteomes" id="UP001320706"/>
    </source>
</evidence>
<sequence length="767" mass="85559">MECQATTALATPVPCEAVARSVLFLASERWSGHVHGKILDVDSGKQGALVWTREEYFSHLDRSQEEAKKEKEVVAGPKDGSSTSPIMSTSLPRNVPSPAKQERLRPVFGFIFAHHALITLTVALLAVGCRWPLRWIFSGAPFLCFVLLQGGYEGNRVLPFLDIWSLIVAINFAYSIAATSWLLFWVFMATCYPAIALTCLFQFRWASMFARRRLRCILRQLHYVDDQIAFFDLPALEIDKEVDGLMVIRGITISLSTLTAVAHGIEVAVKFSDDLELALIVDEVKVSLFRRVDVGHVYGNVKGGEFEMTFGKLAPSTSADGDPYISTDTPLLAAAAKNGDTTTRPGSLKSVKRTEDLTHGRPPKATSVDEGLGAIEQLSVDDHSASKKYHEIIQEIKETSMIYTSRKEVEAALAKKDEEDNIEDAKDKRAAICTQLHAKPSIPHPPERSIKLTTIKNRSNPRIKRFLHRLPMLYRAMLMPISYFHPVFIQSITVGGSGKWLQQMLQEQVFKDYAEQDSAIRNLKQRVSSWLSDANFVLQLADITGLANVPMNTSYDIVNHLAFDDVLAYRTLPKEVSLKQVVRLAGADARVTVPSFLIPHHEHLLPPKPNQDDERDQQKKIDEADGLPQTVQAEHELEQMQKDETNVNISAHVRLPACFDQELLDFVAALVKATKVIEMEKEHGNLDKDVRGSGIKEFTKALKSEVKDGMRKVAVDAAANDRWIAKLVGKVTKKLETIQGDVGYSGDLPVPLKVYRDKAESDTKLMP</sequence>
<dbReference type="EMBL" id="JAMKPW020000017">
    <property type="protein sequence ID" value="KAK8209056.1"/>
    <property type="molecule type" value="Genomic_DNA"/>
</dbReference>
<gene>
    <name evidence="1" type="ORF">M8818_003749</name>
</gene>
<comment type="caution">
    <text evidence="1">The sequence shown here is derived from an EMBL/GenBank/DDBJ whole genome shotgun (WGS) entry which is preliminary data.</text>
</comment>
<reference evidence="1" key="1">
    <citation type="submission" date="2024-02" db="EMBL/GenBank/DDBJ databases">
        <title>Metagenome Assembled Genome of Zalaria obscura JY119.</title>
        <authorList>
            <person name="Vighnesh L."/>
            <person name="Jagadeeshwari U."/>
            <person name="Venkata Ramana C."/>
            <person name="Sasikala C."/>
        </authorList>
    </citation>
    <scope>NUCLEOTIDE SEQUENCE</scope>
    <source>
        <strain evidence="1">JY119</strain>
    </source>
</reference>
<dbReference type="Proteomes" id="UP001320706">
    <property type="component" value="Unassembled WGS sequence"/>
</dbReference>
<organism evidence="1 2">
    <name type="scientific">Zalaria obscura</name>
    <dbReference type="NCBI Taxonomy" id="2024903"/>
    <lineage>
        <taxon>Eukaryota</taxon>
        <taxon>Fungi</taxon>
        <taxon>Dikarya</taxon>
        <taxon>Ascomycota</taxon>
        <taxon>Pezizomycotina</taxon>
        <taxon>Dothideomycetes</taxon>
        <taxon>Dothideomycetidae</taxon>
        <taxon>Dothideales</taxon>
        <taxon>Zalariaceae</taxon>
        <taxon>Zalaria</taxon>
    </lineage>
</organism>
<evidence type="ECO:0000313" key="1">
    <source>
        <dbReference type="EMBL" id="KAK8209056.1"/>
    </source>
</evidence>
<accession>A0ACC3SDT1</accession>
<proteinExistence type="predicted"/>
<name>A0ACC3SDT1_9PEZI</name>
<keyword evidence="2" id="KW-1185">Reference proteome</keyword>